<dbReference type="InterPro" id="IPR006797">
    <property type="entry name" value="PRELI/MSF1_dom"/>
</dbReference>
<evidence type="ECO:0000313" key="2">
    <source>
        <dbReference type="EnsemblMetazoa" id="XP_792603"/>
    </source>
</evidence>
<sequence>MVFEVVLDHVYKFPLDLVINTHLTKYPNKKLDVLEVRLEEYRHDPKDDVEYWKRVMVCRNIMPSILKMIPVFNKAAILLEEECWYDHKQETLKIKSRNVTWYEYAQAWEESQLQRSKDSRHWTVMSQRGGMDVKVFGALGHVAELFLHGAAKRNGMRAIKNMEDLMIARSGAKDTGNLPATS</sequence>
<dbReference type="RefSeq" id="XP_792603.4">
    <property type="nucleotide sequence ID" value="XM_787510.5"/>
</dbReference>
<evidence type="ECO:0000259" key="1">
    <source>
        <dbReference type="PROSITE" id="PS50904"/>
    </source>
</evidence>
<dbReference type="EnsemblMetazoa" id="XM_787510">
    <property type="protein sequence ID" value="XP_792603"/>
    <property type="gene ID" value="LOC587802"/>
</dbReference>
<dbReference type="InParanoid" id="A0A7M7TGY1"/>
<feature type="domain" description="PRELI/MSF1" evidence="1">
    <location>
        <begin position="1"/>
        <end position="174"/>
    </location>
</feature>
<reference evidence="2" key="2">
    <citation type="submission" date="2021-01" db="UniProtKB">
        <authorList>
            <consortium name="EnsemblMetazoa"/>
        </authorList>
    </citation>
    <scope>IDENTIFICATION</scope>
</reference>
<reference evidence="3" key="1">
    <citation type="submission" date="2015-02" db="EMBL/GenBank/DDBJ databases">
        <title>Genome sequencing for Strongylocentrotus purpuratus.</title>
        <authorList>
            <person name="Murali S."/>
            <person name="Liu Y."/>
            <person name="Vee V."/>
            <person name="English A."/>
            <person name="Wang M."/>
            <person name="Skinner E."/>
            <person name="Han Y."/>
            <person name="Muzny D.M."/>
            <person name="Worley K.C."/>
            <person name="Gibbs R.A."/>
        </authorList>
    </citation>
    <scope>NUCLEOTIDE SEQUENCE</scope>
</reference>
<dbReference type="KEGG" id="spu:587802"/>
<accession>A0A7M7TGY1</accession>
<proteinExistence type="predicted"/>
<name>A0A7M7TGY1_STRPU</name>
<dbReference type="PANTHER" id="PTHR11158">
    <property type="entry name" value="MSF1/PX19 RELATED"/>
    <property type="match status" value="1"/>
</dbReference>
<dbReference type="GeneID" id="587802"/>
<dbReference type="OMA" id="MEDLMIA"/>
<organism evidence="2 3">
    <name type="scientific">Strongylocentrotus purpuratus</name>
    <name type="common">Purple sea urchin</name>
    <dbReference type="NCBI Taxonomy" id="7668"/>
    <lineage>
        <taxon>Eukaryota</taxon>
        <taxon>Metazoa</taxon>
        <taxon>Echinodermata</taxon>
        <taxon>Eleutherozoa</taxon>
        <taxon>Echinozoa</taxon>
        <taxon>Echinoidea</taxon>
        <taxon>Euechinoidea</taxon>
        <taxon>Echinacea</taxon>
        <taxon>Camarodonta</taxon>
        <taxon>Echinidea</taxon>
        <taxon>Strongylocentrotidae</taxon>
        <taxon>Strongylocentrotus</taxon>
    </lineage>
</organism>
<keyword evidence="3" id="KW-1185">Reference proteome</keyword>
<evidence type="ECO:0000313" key="3">
    <source>
        <dbReference type="Proteomes" id="UP000007110"/>
    </source>
</evidence>
<dbReference type="PROSITE" id="PS50904">
    <property type="entry name" value="PRELI_MSF1"/>
    <property type="match status" value="1"/>
</dbReference>
<dbReference type="Proteomes" id="UP000007110">
    <property type="component" value="Unassembled WGS sequence"/>
</dbReference>
<dbReference type="Pfam" id="PF04707">
    <property type="entry name" value="PRELI"/>
    <property type="match status" value="1"/>
</dbReference>
<dbReference type="AlphaFoldDB" id="A0A7M7TGY1"/>
<protein>
    <recommendedName>
        <fullName evidence="1">PRELI/MSF1 domain-containing protein</fullName>
    </recommendedName>
</protein>
<dbReference type="InterPro" id="IPR037365">
    <property type="entry name" value="Slowmo/Ups"/>
</dbReference>
<dbReference type="GO" id="GO:0005758">
    <property type="term" value="C:mitochondrial intermembrane space"/>
    <property type="evidence" value="ECO:0007669"/>
    <property type="project" value="InterPro"/>
</dbReference>
<dbReference type="OrthoDB" id="407630at2759"/>